<protein>
    <recommendedName>
        <fullName evidence="1">RNA helicase aquarius N-terminal domain-containing protein</fullName>
    </recommendedName>
</protein>
<evidence type="ECO:0000313" key="3">
    <source>
        <dbReference type="Proteomes" id="UP000069272"/>
    </source>
</evidence>
<evidence type="ECO:0000313" key="2">
    <source>
        <dbReference type="EnsemblMetazoa" id="AALB003368-PA"/>
    </source>
</evidence>
<feature type="domain" description="RNA helicase aquarius N-terminal" evidence="1">
    <location>
        <begin position="29"/>
        <end position="310"/>
    </location>
</feature>
<evidence type="ECO:0000259" key="1">
    <source>
        <dbReference type="Pfam" id="PF16399"/>
    </source>
</evidence>
<organism evidence="2 3">
    <name type="scientific">Anopheles albimanus</name>
    <name type="common">New world malaria mosquito</name>
    <dbReference type="NCBI Taxonomy" id="7167"/>
    <lineage>
        <taxon>Eukaryota</taxon>
        <taxon>Metazoa</taxon>
        <taxon>Ecdysozoa</taxon>
        <taxon>Arthropoda</taxon>
        <taxon>Hexapoda</taxon>
        <taxon>Insecta</taxon>
        <taxon>Pterygota</taxon>
        <taxon>Neoptera</taxon>
        <taxon>Endopterygota</taxon>
        <taxon>Diptera</taxon>
        <taxon>Nematocera</taxon>
        <taxon>Culicoidea</taxon>
        <taxon>Culicidae</taxon>
        <taxon>Anophelinae</taxon>
        <taxon>Anopheles</taxon>
    </lineage>
</organism>
<dbReference type="InterPro" id="IPR032174">
    <property type="entry name" value="Aquarius_N"/>
</dbReference>
<dbReference type="AlphaFoldDB" id="A0A182FA40"/>
<name>A0A182FA40_ANOAL</name>
<keyword evidence="3" id="KW-1185">Reference proteome</keyword>
<dbReference type="EnsemblMetazoa" id="AALB003368-RA">
    <property type="protein sequence ID" value="AALB003368-PA"/>
    <property type="gene ID" value="AALB003368"/>
</dbReference>
<proteinExistence type="predicted"/>
<dbReference type="VEuPathDB" id="VectorBase:AALB003368"/>
<dbReference type="Proteomes" id="UP000069272">
    <property type="component" value="Chromosome 2R"/>
</dbReference>
<accession>A0A182FA40</accession>
<sequence>MSPAEETQSQDKPVPKGAITVSQINADEITFLANRYWAPDTVSSHEPYNPQVIEDIYRKEICDSRHSLRRIMMLEFSQYLENFLWPNFDGGKSSRAHLMSIVAMVNEKFREKVEVWKVFEDNPVRFAEFFQRVLEACIEERAVTPAAMREQTALLVLVNHCFNSMEVELCRNQAKRLVSLAMWSCLQPKRREQELNQTPQWRKFWKKLQKREKTEQMAKLRWERHFLQNLMVKFINILETIPAEGPICEETVRYCERFVEFLIDLEALLPTRRFFNTVMDDCHVVVRCSLSSLVRREEGNLFAQVGLLKHSSYSPSSLAISHNIPSSKILKISDTNV</sequence>
<dbReference type="VEuPathDB" id="VectorBase:AALB20_031238"/>
<reference evidence="2 3" key="1">
    <citation type="journal article" date="2017" name="G3 (Bethesda)">
        <title>The Physical Genome Mapping of Anopheles albimanus Corrected Scaffold Misassemblies and Identified Interarm Rearrangements in Genus Anopheles.</title>
        <authorList>
            <person name="Artemov G.N."/>
            <person name="Peery A.N."/>
            <person name="Jiang X."/>
            <person name="Tu Z."/>
            <person name="Stegniy V.N."/>
            <person name="Sharakhova M.V."/>
            <person name="Sharakhov I.V."/>
        </authorList>
    </citation>
    <scope>NUCLEOTIDE SEQUENCE [LARGE SCALE GENOMIC DNA]</scope>
    <source>
        <strain evidence="2 3">ALBI9_A</strain>
    </source>
</reference>
<dbReference type="Pfam" id="PF16399">
    <property type="entry name" value="Aquarius_N_1st"/>
    <property type="match status" value="1"/>
</dbReference>
<reference evidence="2" key="2">
    <citation type="submission" date="2022-08" db="UniProtKB">
        <authorList>
            <consortium name="EnsemblMetazoa"/>
        </authorList>
    </citation>
    <scope>IDENTIFICATION</scope>
    <source>
        <strain evidence="2">STECLA/ALBI9_A</strain>
    </source>
</reference>
<dbReference type="STRING" id="7167.A0A182FA40"/>